<evidence type="ECO:0000259" key="5">
    <source>
        <dbReference type="Pfam" id="PF24827"/>
    </source>
</evidence>
<dbReference type="CDD" id="cd06251">
    <property type="entry name" value="M14_ASTE_ASPA-like"/>
    <property type="match status" value="1"/>
</dbReference>
<proteinExistence type="predicted"/>
<reference evidence="6 8" key="1">
    <citation type="submission" date="2015-11" db="EMBL/GenBank/DDBJ databases">
        <title>Genomic analysis of 38 Legionella species identifies large and diverse effector repertoires.</title>
        <authorList>
            <person name="Burstein D."/>
            <person name="Amaro F."/>
            <person name="Zusman T."/>
            <person name="Lifshitz Z."/>
            <person name="Cohen O."/>
            <person name="Gilbert J.A."/>
            <person name="Pupko T."/>
            <person name="Shuman H.A."/>
            <person name="Segal G."/>
        </authorList>
    </citation>
    <scope>NUCLEOTIDE SEQUENCE [LARGE SCALE GENOMIC DNA]</scope>
    <source>
        <strain evidence="6 8">Bercovier 4</strain>
    </source>
</reference>
<evidence type="ECO:0000256" key="2">
    <source>
        <dbReference type="ARBA" id="ARBA00022723"/>
    </source>
</evidence>
<name>A0A0W0V1M5_9GAMM</name>
<gene>
    <name evidence="7" type="ORF">E3983_00545</name>
    <name evidence="6" type="ORF">Lisr_2793</name>
</gene>
<dbReference type="PANTHER" id="PTHR37326">
    <property type="entry name" value="BLL3975 PROTEIN"/>
    <property type="match status" value="1"/>
</dbReference>
<evidence type="ECO:0000256" key="3">
    <source>
        <dbReference type="ARBA" id="ARBA00022801"/>
    </source>
</evidence>
<protein>
    <submittedName>
        <fullName evidence="6 7">Succinylglutamate desuccinylase/aspartoacylase</fullName>
    </submittedName>
</protein>
<dbReference type="PATRIC" id="fig|454.4.peg.3067"/>
<dbReference type="PIRSF" id="PIRSF039012">
    <property type="entry name" value="ASP"/>
    <property type="match status" value="1"/>
</dbReference>
<dbReference type="InterPro" id="IPR053138">
    <property type="entry name" value="N-alpha-Ac-DABA_deacetylase"/>
</dbReference>
<comment type="cofactor">
    <cofactor evidence="1">
        <name>Zn(2+)</name>
        <dbReference type="ChEBI" id="CHEBI:29105"/>
    </cofactor>
</comment>
<keyword evidence="2" id="KW-0479">Metal-binding</keyword>
<evidence type="ECO:0000313" key="8">
    <source>
        <dbReference type="Proteomes" id="UP000054761"/>
    </source>
</evidence>
<keyword evidence="3" id="KW-0378">Hydrolase</keyword>
<dbReference type="AlphaFoldDB" id="A0A0W0V1M5"/>
<dbReference type="Proteomes" id="UP000295517">
    <property type="component" value="Chromosome"/>
</dbReference>
<dbReference type="InterPro" id="IPR043795">
    <property type="entry name" value="N-alpha-Ac-DABA-like"/>
</dbReference>
<evidence type="ECO:0000313" key="7">
    <source>
        <dbReference type="EMBL" id="QBR82973.1"/>
    </source>
</evidence>
<sequence length="339" mass="37346">MKNTNLNICDVTIHPGETANLALPLPEFYSCTSFYMPIKVVHGKEAGPCLLIFSAVKGDELNGLAIINRLLESEQLRHIKGTLIAVPVLNIFGLVAPPKVLSQETSLDLCFPGQEHGSYDERLAHVFTQEILCKANYCIELQTGSLNHDILPQVYCNFDNAEGKRLAQQFGAPVITNVSTDNNSLRKTTEQLNIPLLVYQAGEAMRFDESAIALGLSGIQNVMQSLDMLEENENDSDSFTSIFSQDQDWIRAHRSGILLSDVELGQMIKKGQKIAHISDPFSADKAETVKSPQNGVVVGINRHPLIHEGQTIFKVASFIDNDRAETALEAWGDSQVDEP</sequence>
<dbReference type="RefSeq" id="WP_058503060.1">
    <property type="nucleotide sequence ID" value="NZ_CAAAJA010000018.1"/>
</dbReference>
<dbReference type="STRING" id="454.Lisr_2793"/>
<evidence type="ECO:0000313" key="9">
    <source>
        <dbReference type="Proteomes" id="UP000295517"/>
    </source>
</evidence>
<dbReference type="OrthoDB" id="9782876at2"/>
<dbReference type="Gene3D" id="3.40.630.10">
    <property type="entry name" value="Zn peptidases"/>
    <property type="match status" value="1"/>
</dbReference>
<evidence type="ECO:0000256" key="4">
    <source>
        <dbReference type="ARBA" id="ARBA00022833"/>
    </source>
</evidence>
<dbReference type="PANTHER" id="PTHR37326:SF2">
    <property type="entry name" value="SUCCINYLGLUTAMATE DESUCCINYLASE_ASPARTOACYLASE FAMILY PROTEIN"/>
    <property type="match status" value="1"/>
</dbReference>
<organism evidence="6 8">
    <name type="scientific">Legionella israelensis</name>
    <dbReference type="NCBI Taxonomy" id="454"/>
    <lineage>
        <taxon>Bacteria</taxon>
        <taxon>Pseudomonadati</taxon>
        <taxon>Pseudomonadota</taxon>
        <taxon>Gammaproteobacteria</taxon>
        <taxon>Legionellales</taxon>
        <taxon>Legionellaceae</taxon>
        <taxon>Legionella</taxon>
    </lineage>
</organism>
<dbReference type="SUPFAM" id="SSF53187">
    <property type="entry name" value="Zn-dependent exopeptidases"/>
    <property type="match status" value="1"/>
</dbReference>
<dbReference type="GO" id="GO:0016788">
    <property type="term" value="F:hydrolase activity, acting on ester bonds"/>
    <property type="evidence" value="ECO:0007669"/>
    <property type="project" value="InterPro"/>
</dbReference>
<evidence type="ECO:0000256" key="1">
    <source>
        <dbReference type="ARBA" id="ARBA00001947"/>
    </source>
</evidence>
<evidence type="ECO:0000313" key="6">
    <source>
        <dbReference type="EMBL" id="KTD14017.1"/>
    </source>
</evidence>
<keyword evidence="4" id="KW-0862">Zinc</keyword>
<accession>A0A0W0V1M5</accession>
<reference evidence="7 9" key="2">
    <citation type="submission" date="2019-03" db="EMBL/GenBank/DDBJ databases">
        <title>Diverse conjugative elements silence natural transformation in Legionella species.</title>
        <authorList>
            <person name="Durieux I."/>
            <person name="Ginevra C."/>
            <person name="Attaiech L."/>
            <person name="Picq K."/>
            <person name="Juan P.A."/>
            <person name="Jarraud S."/>
            <person name="Charpentier X."/>
        </authorList>
    </citation>
    <scope>NUCLEOTIDE SEQUENCE [LARGE SCALE GENOMIC DNA]</scope>
    <source>
        <strain evidence="7 9">HL-0427-4011</strain>
    </source>
</reference>
<dbReference type="EMBL" id="LNYH01000151">
    <property type="protein sequence ID" value="KTD14017.1"/>
    <property type="molecule type" value="Genomic_DNA"/>
</dbReference>
<dbReference type="GO" id="GO:0016811">
    <property type="term" value="F:hydrolase activity, acting on carbon-nitrogen (but not peptide) bonds, in linear amides"/>
    <property type="evidence" value="ECO:0007669"/>
    <property type="project" value="InterPro"/>
</dbReference>
<dbReference type="Pfam" id="PF24827">
    <property type="entry name" value="AstE_AspA_cat"/>
    <property type="match status" value="1"/>
</dbReference>
<keyword evidence="8" id="KW-1185">Reference proteome</keyword>
<dbReference type="InterPro" id="IPR055438">
    <property type="entry name" value="AstE_AspA_cat"/>
</dbReference>
<dbReference type="GO" id="GO:0046872">
    <property type="term" value="F:metal ion binding"/>
    <property type="evidence" value="ECO:0007669"/>
    <property type="project" value="UniProtKB-KW"/>
</dbReference>
<dbReference type="Proteomes" id="UP000054761">
    <property type="component" value="Unassembled WGS sequence"/>
</dbReference>
<feature type="domain" description="Succinylglutamate desuccinylase/Aspartoacylase catalytic" evidence="5">
    <location>
        <begin position="47"/>
        <end position="225"/>
    </location>
</feature>
<dbReference type="EMBL" id="CP038254">
    <property type="protein sequence ID" value="QBR82973.1"/>
    <property type="molecule type" value="Genomic_DNA"/>
</dbReference>